<protein>
    <submittedName>
        <fullName evidence="1">Uncharacterized protein</fullName>
    </submittedName>
</protein>
<comment type="caution">
    <text evidence="1">The sequence shown here is derived from an EMBL/GenBank/DDBJ whole genome shotgun (WGS) entry which is preliminary data.</text>
</comment>
<dbReference type="AlphaFoldDB" id="A0AAE0TJ75"/>
<name>A0AAE0TJ75_9BIVA</name>
<organism evidence="1 2">
    <name type="scientific">Potamilus streckersoni</name>
    <dbReference type="NCBI Taxonomy" id="2493646"/>
    <lineage>
        <taxon>Eukaryota</taxon>
        <taxon>Metazoa</taxon>
        <taxon>Spiralia</taxon>
        <taxon>Lophotrochozoa</taxon>
        <taxon>Mollusca</taxon>
        <taxon>Bivalvia</taxon>
        <taxon>Autobranchia</taxon>
        <taxon>Heteroconchia</taxon>
        <taxon>Palaeoheterodonta</taxon>
        <taxon>Unionida</taxon>
        <taxon>Unionoidea</taxon>
        <taxon>Unionidae</taxon>
        <taxon>Ambleminae</taxon>
        <taxon>Lampsilini</taxon>
        <taxon>Potamilus</taxon>
    </lineage>
</organism>
<evidence type="ECO:0000313" key="1">
    <source>
        <dbReference type="EMBL" id="KAK3611334.1"/>
    </source>
</evidence>
<dbReference type="EMBL" id="JAEAOA010001788">
    <property type="protein sequence ID" value="KAK3611334.1"/>
    <property type="molecule type" value="Genomic_DNA"/>
</dbReference>
<reference evidence="1" key="1">
    <citation type="journal article" date="2021" name="Genome Biol. Evol.">
        <title>A High-Quality Reference Genome for a Parasitic Bivalve with Doubly Uniparental Inheritance (Bivalvia: Unionida).</title>
        <authorList>
            <person name="Smith C.H."/>
        </authorList>
    </citation>
    <scope>NUCLEOTIDE SEQUENCE</scope>
    <source>
        <strain evidence="1">CHS0354</strain>
    </source>
</reference>
<proteinExistence type="predicted"/>
<reference evidence="1" key="2">
    <citation type="journal article" date="2021" name="Genome Biol. Evol.">
        <title>Developing a high-quality reference genome for a parasitic bivalve with doubly uniparental inheritance (Bivalvia: Unionida).</title>
        <authorList>
            <person name="Smith C.H."/>
        </authorList>
    </citation>
    <scope>NUCLEOTIDE SEQUENCE</scope>
    <source>
        <strain evidence="1">CHS0354</strain>
        <tissue evidence="1">Mantle</tissue>
    </source>
</reference>
<reference evidence="1" key="3">
    <citation type="submission" date="2023-05" db="EMBL/GenBank/DDBJ databases">
        <authorList>
            <person name="Smith C.H."/>
        </authorList>
    </citation>
    <scope>NUCLEOTIDE SEQUENCE</scope>
    <source>
        <strain evidence="1">CHS0354</strain>
        <tissue evidence="1">Mantle</tissue>
    </source>
</reference>
<dbReference type="Proteomes" id="UP001195483">
    <property type="component" value="Unassembled WGS sequence"/>
</dbReference>
<keyword evidence="2" id="KW-1185">Reference proteome</keyword>
<gene>
    <name evidence="1" type="ORF">CHS0354_029986</name>
</gene>
<sequence length="91" mass="10105">MKDVVELEQACTCYNVSTPVSQSGTPRGTKIREIKILEVVVDKPYLARFFDGMSLGAVHKDDIASAPVWVLHGLVGGCYGHVDMYFKICWL</sequence>
<evidence type="ECO:0000313" key="2">
    <source>
        <dbReference type="Proteomes" id="UP001195483"/>
    </source>
</evidence>
<accession>A0AAE0TJ75</accession>